<feature type="domain" description="Myb-like" evidence="7">
    <location>
        <begin position="76"/>
        <end position="126"/>
    </location>
</feature>
<evidence type="ECO:0000313" key="10">
    <source>
        <dbReference type="Proteomes" id="UP000886520"/>
    </source>
</evidence>
<comment type="caution">
    <text evidence="9">The sequence shown here is derived from an EMBL/GenBank/DDBJ whole genome shotgun (WGS) entry which is preliminary data.</text>
</comment>
<dbReference type="InterPro" id="IPR001005">
    <property type="entry name" value="SANT/Myb"/>
</dbReference>
<evidence type="ECO:0000259" key="7">
    <source>
        <dbReference type="PROSITE" id="PS50090"/>
    </source>
</evidence>
<accession>A0A9D4UUA6</accession>
<dbReference type="EMBL" id="JABFUD020000010">
    <property type="protein sequence ID" value="KAI5074224.1"/>
    <property type="molecule type" value="Genomic_DNA"/>
</dbReference>
<dbReference type="CDD" id="cd00167">
    <property type="entry name" value="SANT"/>
    <property type="match status" value="2"/>
</dbReference>
<dbReference type="AlphaFoldDB" id="A0A9D4UUA6"/>
<dbReference type="PROSITE" id="PS51294">
    <property type="entry name" value="HTH_MYB"/>
    <property type="match status" value="2"/>
</dbReference>
<gene>
    <name evidence="9" type="ORF">GOP47_0010185</name>
</gene>
<keyword evidence="6" id="KW-0539">Nucleus</keyword>
<dbReference type="Pfam" id="PF13921">
    <property type="entry name" value="Myb_DNA-bind_6"/>
    <property type="match status" value="1"/>
</dbReference>
<dbReference type="OrthoDB" id="2143914at2759"/>
<feature type="domain" description="HTH myb-type" evidence="8">
    <location>
        <begin position="22"/>
        <end position="79"/>
    </location>
</feature>
<dbReference type="PROSITE" id="PS50090">
    <property type="entry name" value="MYB_LIKE"/>
    <property type="match status" value="2"/>
</dbReference>
<evidence type="ECO:0000256" key="6">
    <source>
        <dbReference type="ARBA" id="ARBA00023242"/>
    </source>
</evidence>
<evidence type="ECO:0000256" key="4">
    <source>
        <dbReference type="ARBA" id="ARBA00023125"/>
    </source>
</evidence>
<dbReference type="InterPro" id="IPR017930">
    <property type="entry name" value="Myb_dom"/>
</dbReference>
<evidence type="ECO:0000256" key="1">
    <source>
        <dbReference type="ARBA" id="ARBA00004123"/>
    </source>
</evidence>
<evidence type="ECO:0000256" key="5">
    <source>
        <dbReference type="ARBA" id="ARBA00023163"/>
    </source>
</evidence>
<dbReference type="SUPFAM" id="SSF46689">
    <property type="entry name" value="Homeodomain-like"/>
    <property type="match status" value="1"/>
</dbReference>
<proteinExistence type="predicted"/>
<dbReference type="PANTHER" id="PTHR47995:SF18">
    <property type="entry name" value="TRANSCRIPTION FACTOR MYB65"/>
    <property type="match status" value="1"/>
</dbReference>
<dbReference type="PANTHER" id="PTHR47995">
    <property type="entry name" value="TRANSCRIPTION FACTOR MYB33-RELATED"/>
    <property type="match status" value="1"/>
</dbReference>
<feature type="domain" description="HTH myb-type" evidence="8">
    <location>
        <begin position="85"/>
        <end position="134"/>
    </location>
</feature>
<keyword evidence="4" id="KW-0238">DNA-binding</keyword>
<reference evidence="9" key="1">
    <citation type="submission" date="2021-01" db="EMBL/GenBank/DDBJ databases">
        <title>Adiantum capillus-veneris genome.</title>
        <authorList>
            <person name="Fang Y."/>
            <person name="Liao Q."/>
        </authorList>
    </citation>
    <scope>NUCLEOTIDE SEQUENCE</scope>
    <source>
        <strain evidence="9">H3</strain>
        <tissue evidence="9">Leaf</tissue>
    </source>
</reference>
<sequence length="411" mass="43484">MRVRRIGERVSSTHFGDDSSASNFIKKGTWTREEDALLLAFVDEHGAAAWNMASFYFPGLHRSGKSCRLRYVNQLRPGISRRSVSSDEERFILLAHAVFGNQWSKIASLIPGRTDNTVKNVVNMHLKKARRRAATLNFARAAAQMLCPFNLIAGMNALGLDGPCTGIPSSDSHSSLASADGEGEGISAKENEMLAAISSLYPADASATATCGESSMGFNNWLALQQAQLPSVQLFQGPSVGTELPSVQSVCNSLGGSATAHKRSSMQQQATYFECDMSDEVVSFGNSNMAATAGDKDLLEAVYNVSSGTSGISDRPGNVIDDSSLSAILIGCEAATVGSASVMACQQSNDGSGEAVLPASLFDDPGVVELLVRRGCDLGSAMMLCSPEWDTMPAASSVGDMPLNSFNCQAY</sequence>
<evidence type="ECO:0000256" key="3">
    <source>
        <dbReference type="ARBA" id="ARBA00023015"/>
    </source>
</evidence>
<dbReference type="InterPro" id="IPR009057">
    <property type="entry name" value="Homeodomain-like_sf"/>
</dbReference>
<keyword evidence="5" id="KW-0804">Transcription</keyword>
<evidence type="ECO:0000313" key="9">
    <source>
        <dbReference type="EMBL" id="KAI5074224.1"/>
    </source>
</evidence>
<evidence type="ECO:0000256" key="2">
    <source>
        <dbReference type="ARBA" id="ARBA00022737"/>
    </source>
</evidence>
<comment type="subcellular location">
    <subcellularLocation>
        <location evidence="1">Nucleus</location>
    </subcellularLocation>
</comment>
<protein>
    <submittedName>
        <fullName evidence="9">Uncharacterized protein</fullName>
    </submittedName>
</protein>
<dbReference type="SMART" id="SM00717">
    <property type="entry name" value="SANT"/>
    <property type="match status" value="2"/>
</dbReference>
<dbReference type="GO" id="GO:0005634">
    <property type="term" value="C:nucleus"/>
    <property type="evidence" value="ECO:0007669"/>
    <property type="project" value="UniProtKB-SubCell"/>
</dbReference>
<dbReference type="GO" id="GO:0003677">
    <property type="term" value="F:DNA binding"/>
    <property type="evidence" value="ECO:0007669"/>
    <property type="project" value="UniProtKB-KW"/>
</dbReference>
<organism evidence="9 10">
    <name type="scientific">Adiantum capillus-veneris</name>
    <name type="common">Maidenhair fern</name>
    <dbReference type="NCBI Taxonomy" id="13818"/>
    <lineage>
        <taxon>Eukaryota</taxon>
        <taxon>Viridiplantae</taxon>
        <taxon>Streptophyta</taxon>
        <taxon>Embryophyta</taxon>
        <taxon>Tracheophyta</taxon>
        <taxon>Polypodiopsida</taxon>
        <taxon>Polypodiidae</taxon>
        <taxon>Polypodiales</taxon>
        <taxon>Pteridineae</taxon>
        <taxon>Pteridaceae</taxon>
        <taxon>Vittarioideae</taxon>
        <taxon>Adiantum</taxon>
    </lineage>
</organism>
<keyword evidence="2" id="KW-0677">Repeat</keyword>
<evidence type="ECO:0000259" key="8">
    <source>
        <dbReference type="PROSITE" id="PS51294"/>
    </source>
</evidence>
<feature type="domain" description="Myb-like" evidence="7">
    <location>
        <begin position="22"/>
        <end position="75"/>
    </location>
</feature>
<dbReference type="Gene3D" id="1.10.10.60">
    <property type="entry name" value="Homeodomain-like"/>
    <property type="match status" value="2"/>
</dbReference>
<name>A0A9D4UUA6_ADICA</name>
<keyword evidence="3" id="KW-0805">Transcription regulation</keyword>
<keyword evidence="10" id="KW-1185">Reference proteome</keyword>
<dbReference type="Proteomes" id="UP000886520">
    <property type="component" value="Chromosome 10"/>
</dbReference>